<organism evidence="3 4">
    <name type="scientific">Mesorhizobium opportunistum</name>
    <dbReference type="NCBI Taxonomy" id="593909"/>
    <lineage>
        <taxon>Bacteria</taxon>
        <taxon>Pseudomonadati</taxon>
        <taxon>Pseudomonadota</taxon>
        <taxon>Alphaproteobacteria</taxon>
        <taxon>Hyphomicrobiales</taxon>
        <taxon>Phyllobacteriaceae</taxon>
        <taxon>Mesorhizobium</taxon>
    </lineage>
</organism>
<dbReference type="NCBIfam" id="NF033545">
    <property type="entry name" value="transpos_IS630"/>
    <property type="match status" value="1"/>
</dbReference>
<dbReference type="Proteomes" id="UP001464387">
    <property type="component" value="Unassembled WGS sequence"/>
</dbReference>
<dbReference type="InterPro" id="IPR036397">
    <property type="entry name" value="RNaseH_sf"/>
</dbReference>
<reference evidence="3 4" key="1">
    <citation type="journal article" date="2024" name="Proc. Natl. Acad. Sci. U.S.A.">
        <title>The evolutionary genomics of adaptation to stress in wild rhizobium bacteria.</title>
        <authorList>
            <person name="Kehlet-Delgado H."/>
            <person name="Montoya A.P."/>
            <person name="Jensen K.T."/>
            <person name="Wendlandt C.E."/>
            <person name="Dexheimer C."/>
            <person name="Roberts M."/>
            <person name="Torres Martinez L."/>
            <person name="Friesen M.L."/>
            <person name="Griffitts J.S."/>
            <person name="Porter S.S."/>
        </authorList>
    </citation>
    <scope>NUCLEOTIDE SEQUENCE [LARGE SCALE GENOMIC DNA]</scope>
    <source>
        <strain evidence="3 4">M0729</strain>
    </source>
</reference>
<evidence type="ECO:0000259" key="2">
    <source>
        <dbReference type="Pfam" id="PF13358"/>
    </source>
</evidence>
<evidence type="ECO:0000313" key="3">
    <source>
        <dbReference type="EMBL" id="MER8936615.1"/>
    </source>
</evidence>
<keyword evidence="4" id="KW-1185">Reference proteome</keyword>
<protein>
    <submittedName>
        <fullName evidence="3">IS630 family transposase</fullName>
    </submittedName>
</protein>
<dbReference type="InterPro" id="IPR047655">
    <property type="entry name" value="Transpos_IS630-like"/>
</dbReference>
<sequence length="320" mass="36389">MGKPYSMDLRERVVASVEQGGLSRRQAAVRFEVGISTVIRWVSRLRETNSLAPGKMGGHRPKKIAGEHREWLLLRCRAADFTLRGLVAELAERGLAVDYRSVWEFVHAEKLSHKKKTLIAAEQDRPDVARRRAQWAKYQDRIDASRLVFIDETWTKTNMAPLRGWAPRGERIKAKVPHGHWKTMTFLAALRHDRVDAPWLIDGPINGERFQLYVDKVLVPTLKPGDIVVMDNLGSHKGKAVRRAIRSAGARLFLLPKYSPDLNPIEKLFAKLKHWLRKAAKRTVETVCDAIGQILGTVTSTECRNYFTEAGYAQPKFIPL</sequence>
<dbReference type="EMBL" id="JAMYPJ010000052">
    <property type="protein sequence ID" value="MER8936615.1"/>
    <property type="molecule type" value="Genomic_DNA"/>
</dbReference>
<proteinExistence type="predicted"/>
<dbReference type="Gene3D" id="1.10.10.10">
    <property type="entry name" value="Winged helix-like DNA-binding domain superfamily/Winged helix DNA-binding domain"/>
    <property type="match status" value="1"/>
</dbReference>
<accession>A0ABV1YN82</accession>
<dbReference type="InterPro" id="IPR038717">
    <property type="entry name" value="Tc1-like_DDE_dom"/>
</dbReference>
<evidence type="ECO:0000313" key="4">
    <source>
        <dbReference type="Proteomes" id="UP001464387"/>
    </source>
</evidence>
<dbReference type="SUPFAM" id="SSF46689">
    <property type="entry name" value="Homeodomain-like"/>
    <property type="match status" value="1"/>
</dbReference>
<name>A0ABV1YN82_9HYPH</name>
<gene>
    <name evidence="3" type="ORF">NKI33_27100</name>
</gene>
<comment type="caution">
    <text evidence="3">The sequence shown here is derived from an EMBL/GenBank/DDBJ whole genome shotgun (WGS) entry which is preliminary data.</text>
</comment>
<dbReference type="PANTHER" id="PTHR46564:SF1">
    <property type="entry name" value="TRANSPOSASE"/>
    <property type="match status" value="1"/>
</dbReference>
<dbReference type="Gene3D" id="3.30.420.10">
    <property type="entry name" value="Ribonuclease H-like superfamily/Ribonuclease H"/>
    <property type="match status" value="1"/>
</dbReference>
<dbReference type="Pfam" id="PF01710">
    <property type="entry name" value="HTH_Tnp_IS630"/>
    <property type="match status" value="1"/>
</dbReference>
<evidence type="ECO:0000259" key="1">
    <source>
        <dbReference type="Pfam" id="PF01710"/>
    </source>
</evidence>
<dbReference type="Pfam" id="PF13358">
    <property type="entry name" value="DDE_3"/>
    <property type="match status" value="1"/>
</dbReference>
<dbReference type="InterPro" id="IPR009057">
    <property type="entry name" value="Homeodomain-like_sf"/>
</dbReference>
<dbReference type="InterPro" id="IPR002622">
    <property type="entry name" value="Transposase_14"/>
</dbReference>
<dbReference type="InterPro" id="IPR036388">
    <property type="entry name" value="WH-like_DNA-bd_sf"/>
</dbReference>
<dbReference type="PANTHER" id="PTHR46564">
    <property type="entry name" value="TRANSPOSASE"/>
    <property type="match status" value="1"/>
</dbReference>
<feature type="domain" description="Transposase Synechocystis PCC 6803" evidence="1">
    <location>
        <begin position="5"/>
        <end position="47"/>
    </location>
</feature>
<feature type="domain" description="Tc1-like transposase DDE" evidence="2">
    <location>
        <begin position="146"/>
        <end position="285"/>
    </location>
</feature>